<organism evidence="1 2">
    <name type="scientific">Photorhabdus luminescens subsp. mexicana</name>
    <dbReference type="NCBI Taxonomy" id="2100167"/>
    <lineage>
        <taxon>Bacteria</taxon>
        <taxon>Pseudomonadati</taxon>
        <taxon>Pseudomonadota</taxon>
        <taxon>Gammaproteobacteria</taxon>
        <taxon>Enterobacterales</taxon>
        <taxon>Morganellaceae</taxon>
        <taxon>Photorhabdus</taxon>
    </lineage>
</organism>
<dbReference type="Proteomes" id="UP000295550">
    <property type="component" value="Unassembled WGS sequence"/>
</dbReference>
<name>A0A4V2X7J1_PHOLU</name>
<accession>A0A4V2X7J1</accession>
<gene>
    <name evidence="1" type="ORF">C5468_02460</name>
</gene>
<proteinExistence type="predicted"/>
<dbReference type="EMBL" id="PUJX01000002">
    <property type="protein sequence ID" value="TDB56095.1"/>
    <property type="molecule type" value="Genomic_DNA"/>
</dbReference>
<protein>
    <submittedName>
        <fullName evidence="1">Uncharacterized protein</fullName>
    </submittedName>
</protein>
<reference evidence="1 2" key="1">
    <citation type="journal article" date="2019" name="Int. J. Syst. Evol. Microbiol.">
        <title>Photorhabdus khanii subsp. guanajuatensis subsp. nov., isolated from Heterorhabditis atacamensis, and Photorhabdus luminescens subsp. mexicana subsp. nov., isolated from Heterorhabditis mexicana entomopathogenic nematodes.</title>
        <authorList>
            <person name="Machado R.A.R."/>
            <person name="Bruno P."/>
            <person name="Arce C.C.M."/>
            <person name="Liechti N."/>
            <person name="Kohler A."/>
            <person name="Bernal J."/>
            <person name="Bruggmann R."/>
            <person name="Turlings T.C.J."/>
        </authorList>
    </citation>
    <scope>NUCLEOTIDE SEQUENCE [LARGE SCALE GENOMIC DNA]</scope>
    <source>
        <strain evidence="1 2">MEX47-22</strain>
    </source>
</reference>
<comment type="caution">
    <text evidence="1">The sequence shown here is derived from an EMBL/GenBank/DDBJ whole genome shotgun (WGS) entry which is preliminary data.</text>
</comment>
<evidence type="ECO:0000313" key="2">
    <source>
        <dbReference type="Proteomes" id="UP000295550"/>
    </source>
</evidence>
<dbReference type="AlphaFoldDB" id="A0A4V2X7J1"/>
<sequence length="62" mass="7263">MQQHGNKLTLMKRILCSIKHIHLHFTCQKNKSTTNIISKSNKLSDFQSIFQRILTGRDPIRL</sequence>
<evidence type="ECO:0000313" key="1">
    <source>
        <dbReference type="EMBL" id="TDB56095.1"/>
    </source>
</evidence>